<dbReference type="AlphaFoldDB" id="A0A517XLE3"/>
<sequence>MQSAECGVALPRLTAPIVLVHGLCGFRELAVGRAVLSEYFRGIPGQLAATGNRVYAAEVSPTGGVAERAADLREYLLRELPNEPVHLVGHSLGGLDARYLVSRLGMESRVLSVTTVATPHRGTPFADWGWRNLRRWVVPALDWVGLSHQAFIDLRTDSCARFNEETPDVPGVRYYSVAGVSEKPWRGPEWSLTWGIVNRAEGPNDGVVSVKSAAWGEHEDVWPGDHLNLINWPNRVARRRGEWAQRAPDYGRIVRRLAAAGF</sequence>
<evidence type="ECO:0000313" key="2">
    <source>
        <dbReference type="EMBL" id="QDU18286.1"/>
    </source>
</evidence>
<keyword evidence="3" id="KW-1185">Reference proteome</keyword>
<reference evidence="2 3" key="1">
    <citation type="submission" date="2019-02" db="EMBL/GenBank/DDBJ databases">
        <title>Deep-cultivation of Planctomycetes and their phenomic and genomic characterization uncovers novel biology.</title>
        <authorList>
            <person name="Wiegand S."/>
            <person name="Jogler M."/>
            <person name="Boedeker C."/>
            <person name="Pinto D."/>
            <person name="Vollmers J."/>
            <person name="Rivas-Marin E."/>
            <person name="Kohn T."/>
            <person name="Peeters S.H."/>
            <person name="Heuer A."/>
            <person name="Rast P."/>
            <person name="Oberbeckmann S."/>
            <person name="Bunk B."/>
            <person name="Jeske O."/>
            <person name="Meyerdierks A."/>
            <person name="Storesund J.E."/>
            <person name="Kallscheuer N."/>
            <person name="Luecker S."/>
            <person name="Lage O.M."/>
            <person name="Pohl T."/>
            <person name="Merkel B.J."/>
            <person name="Hornburger P."/>
            <person name="Mueller R.-W."/>
            <person name="Bruemmer F."/>
            <person name="Labrenz M."/>
            <person name="Spormann A.M."/>
            <person name="Op den Camp H."/>
            <person name="Overmann J."/>
            <person name="Amann R."/>
            <person name="Jetten M.S.M."/>
            <person name="Mascher T."/>
            <person name="Medema M.H."/>
            <person name="Devos D.P."/>
            <person name="Kaster A.-K."/>
            <person name="Ovreas L."/>
            <person name="Rohde M."/>
            <person name="Galperin M.Y."/>
            <person name="Jogler C."/>
        </authorList>
    </citation>
    <scope>NUCLEOTIDE SEQUENCE [LARGE SCALE GENOMIC DNA]</scope>
    <source>
        <strain evidence="2 3">ETA_A1</strain>
    </source>
</reference>
<organism evidence="2 3">
    <name type="scientific">Urbifossiella limnaea</name>
    <dbReference type="NCBI Taxonomy" id="2528023"/>
    <lineage>
        <taxon>Bacteria</taxon>
        <taxon>Pseudomonadati</taxon>
        <taxon>Planctomycetota</taxon>
        <taxon>Planctomycetia</taxon>
        <taxon>Gemmatales</taxon>
        <taxon>Gemmataceae</taxon>
        <taxon>Urbifossiella</taxon>
    </lineage>
</organism>
<dbReference type="EC" id="3.1.1.3" evidence="2"/>
<dbReference type="InterPro" id="IPR029058">
    <property type="entry name" value="AB_hydrolase_fold"/>
</dbReference>
<dbReference type="GO" id="GO:0004806">
    <property type="term" value="F:triacylglycerol lipase activity"/>
    <property type="evidence" value="ECO:0007669"/>
    <property type="project" value="UniProtKB-EC"/>
</dbReference>
<name>A0A517XLE3_9BACT</name>
<dbReference type="Proteomes" id="UP000319576">
    <property type="component" value="Chromosome"/>
</dbReference>
<dbReference type="RefSeq" id="WP_145233454.1">
    <property type="nucleotide sequence ID" value="NZ_CP036273.1"/>
</dbReference>
<protein>
    <submittedName>
        <fullName evidence="2">Lipase</fullName>
        <ecNumber evidence="2">3.1.1.3</ecNumber>
    </submittedName>
</protein>
<evidence type="ECO:0000259" key="1">
    <source>
        <dbReference type="Pfam" id="PF00561"/>
    </source>
</evidence>
<dbReference type="KEGG" id="uli:ETAA1_01710"/>
<dbReference type="OrthoDB" id="556502at2"/>
<keyword evidence="2" id="KW-0378">Hydrolase</keyword>
<dbReference type="InterPro" id="IPR000073">
    <property type="entry name" value="AB_hydrolase_1"/>
</dbReference>
<dbReference type="EMBL" id="CP036273">
    <property type="protein sequence ID" value="QDU18286.1"/>
    <property type="molecule type" value="Genomic_DNA"/>
</dbReference>
<feature type="domain" description="AB hydrolase-1" evidence="1">
    <location>
        <begin position="16"/>
        <end position="122"/>
    </location>
</feature>
<gene>
    <name evidence="2" type="primary">lipA_1</name>
    <name evidence="2" type="ORF">ETAA1_01710</name>
</gene>
<dbReference type="PANTHER" id="PTHR11440">
    <property type="entry name" value="LECITHIN-CHOLESTEROL ACYLTRANSFERASE-RELATED"/>
    <property type="match status" value="1"/>
</dbReference>
<proteinExistence type="predicted"/>
<dbReference type="Pfam" id="PF00561">
    <property type="entry name" value="Abhydrolase_1"/>
    <property type="match status" value="1"/>
</dbReference>
<dbReference type="Gene3D" id="3.40.50.1820">
    <property type="entry name" value="alpha/beta hydrolase"/>
    <property type="match status" value="1"/>
</dbReference>
<evidence type="ECO:0000313" key="3">
    <source>
        <dbReference type="Proteomes" id="UP000319576"/>
    </source>
</evidence>
<dbReference type="SUPFAM" id="SSF53474">
    <property type="entry name" value="alpha/beta-Hydrolases"/>
    <property type="match status" value="1"/>
</dbReference>
<accession>A0A517XLE3</accession>